<organism evidence="1 2">
    <name type="scientific">Striga asiatica</name>
    <name type="common">Asiatic witchweed</name>
    <name type="synonym">Buchnera asiatica</name>
    <dbReference type="NCBI Taxonomy" id="4170"/>
    <lineage>
        <taxon>Eukaryota</taxon>
        <taxon>Viridiplantae</taxon>
        <taxon>Streptophyta</taxon>
        <taxon>Embryophyta</taxon>
        <taxon>Tracheophyta</taxon>
        <taxon>Spermatophyta</taxon>
        <taxon>Magnoliopsida</taxon>
        <taxon>eudicotyledons</taxon>
        <taxon>Gunneridae</taxon>
        <taxon>Pentapetalae</taxon>
        <taxon>asterids</taxon>
        <taxon>lamiids</taxon>
        <taxon>Lamiales</taxon>
        <taxon>Orobanchaceae</taxon>
        <taxon>Buchnereae</taxon>
        <taxon>Striga</taxon>
    </lineage>
</organism>
<protein>
    <submittedName>
        <fullName evidence="1">POZ/BTB containin G-protein 1</fullName>
    </submittedName>
</protein>
<sequence length="107" mass="12558">MMDPNDPSLKYWFIQSKKHGVEVCSDWVRYLLDAELLLQRVYPYLQNLRLGEVMSISDFKAQFAIECKVNLFKHRGIDDYLFVRETKIPLTIGGEVFRGYGLVGFEF</sequence>
<name>A0A5A7PKM5_STRAF</name>
<dbReference type="AlphaFoldDB" id="A0A5A7PKM5"/>
<dbReference type="Proteomes" id="UP000325081">
    <property type="component" value="Unassembled WGS sequence"/>
</dbReference>
<accession>A0A5A7PKM5</accession>
<keyword evidence="2" id="KW-1185">Reference proteome</keyword>
<proteinExistence type="predicted"/>
<evidence type="ECO:0000313" key="1">
    <source>
        <dbReference type="EMBL" id="GER32867.1"/>
    </source>
</evidence>
<evidence type="ECO:0000313" key="2">
    <source>
        <dbReference type="Proteomes" id="UP000325081"/>
    </source>
</evidence>
<comment type="caution">
    <text evidence="1">The sequence shown here is derived from an EMBL/GenBank/DDBJ whole genome shotgun (WGS) entry which is preliminary data.</text>
</comment>
<reference evidence="2" key="1">
    <citation type="journal article" date="2019" name="Curr. Biol.">
        <title>Genome Sequence of Striga asiatica Provides Insight into the Evolution of Plant Parasitism.</title>
        <authorList>
            <person name="Yoshida S."/>
            <person name="Kim S."/>
            <person name="Wafula E.K."/>
            <person name="Tanskanen J."/>
            <person name="Kim Y.M."/>
            <person name="Honaas L."/>
            <person name="Yang Z."/>
            <person name="Spallek T."/>
            <person name="Conn C.E."/>
            <person name="Ichihashi Y."/>
            <person name="Cheong K."/>
            <person name="Cui S."/>
            <person name="Der J.P."/>
            <person name="Gundlach H."/>
            <person name="Jiao Y."/>
            <person name="Hori C."/>
            <person name="Ishida J.K."/>
            <person name="Kasahara H."/>
            <person name="Kiba T."/>
            <person name="Kim M.S."/>
            <person name="Koo N."/>
            <person name="Laohavisit A."/>
            <person name="Lee Y.H."/>
            <person name="Lumba S."/>
            <person name="McCourt P."/>
            <person name="Mortimer J.C."/>
            <person name="Mutuku J.M."/>
            <person name="Nomura T."/>
            <person name="Sasaki-Sekimoto Y."/>
            <person name="Seto Y."/>
            <person name="Wang Y."/>
            <person name="Wakatake T."/>
            <person name="Sakakibara H."/>
            <person name="Demura T."/>
            <person name="Yamaguchi S."/>
            <person name="Yoneyama K."/>
            <person name="Manabe R.I."/>
            <person name="Nelson D.C."/>
            <person name="Schulman A.H."/>
            <person name="Timko M.P."/>
            <person name="dePamphilis C.W."/>
            <person name="Choi D."/>
            <person name="Shirasu K."/>
        </authorList>
    </citation>
    <scope>NUCLEOTIDE SEQUENCE [LARGE SCALE GENOMIC DNA]</scope>
    <source>
        <strain evidence="2">cv. UVA1</strain>
    </source>
</reference>
<gene>
    <name evidence="1" type="ORF">STAS_08959</name>
</gene>
<dbReference type="EMBL" id="BKCP01004639">
    <property type="protein sequence ID" value="GER32867.1"/>
    <property type="molecule type" value="Genomic_DNA"/>
</dbReference>